<dbReference type="SUPFAM" id="SSF55073">
    <property type="entry name" value="Nucleotide cyclase"/>
    <property type="match status" value="1"/>
</dbReference>
<evidence type="ECO:0000256" key="2">
    <source>
        <dbReference type="ARBA" id="ARBA00034247"/>
    </source>
</evidence>
<evidence type="ECO:0000256" key="1">
    <source>
        <dbReference type="ARBA" id="ARBA00012528"/>
    </source>
</evidence>
<feature type="domain" description="GGDEF" evidence="4">
    <location>
        <begin position="183"/>
        <end position="322"/>
    </location>
</feature>
<dbReference type="PANTHER" id="PTHR45138:SF9">
    <property type="entry name" value="DIGUANYLATE CYCLASE DGCM-RELATED"/>
    <property type="match status" value="1"/>
</dbReference>
<dbReference type="RefSeq" id="WP_223904852.1">
    <property type="nucleotide sequence ID" value="NZ_AP024238.1"/>
</dbReference>
<name>A0ABN6DAF8_9BURK</name>
<evidence type="ECO:0000313" key="6">
    <source>
        <dbReference type="Proteomes" id="UP000824366"/>
    </source>
</evidence>
<dbReference type="PANTHER" id="PTHR45138">
    <property type="entry name" value="REGULATORY COMPONENTS OF SENSORY TRANSDUCTION SYSTEM"/>
    <property type="match status" value="1"/>
</dbReference>
<dbReference type="PROSITE" id="PS50887">
    <property type="entry name" value="GGDEF"/>
    <property type="match status" value="1"/>
</dbReference>
<dbReference type="InterPro" id="IPR018490">
    <property type="entry name" value="cNMP-bd_dom_sf"/>
</dbReference>
<dbReference type="InterPro" id="IPR050469">
    <property type="entry name" value="Diguanylate_Cyclase"/>
</dbReference>
<organism evidence="5 6">
    <name type="scientific">Rhodoferax lithotrophicus</name>
    <dbReference type="NCBI Taxonomy" id="2798804"/>
    <lineage>
        <taxon>Bacteria</taxon>
        <taxon>Pseudomonadati</taxon>
        <taxon>Pseudomonadota</taxon>
        <taxon>Betaproteobacteria</taxon>
        <taxon>Burkholderiales</taxon>
        <taxon>Comamonadaceae</taxon>
        <taxon>Rhodoferax</taxon>
    </lineage>
</organism>
<dbReference type="PROSITE" id="PS50042">
    <property type="entry name" value="CNMP_BINDING_3"/>
    <property type="match status" value="1"/>
</dbReference>
<comment type="catalytic activity">
    <reaction evidence="2">
        <text>2 GTP = 3',3'-c-di-GMP + 2 diphosphate</text>
        <dbReference type="Rhea" id="RHEA:24898"/>
        <dbReference type="ChEBI" id="CHEBI:33019"/>
        <dbReference type="ChEBI" id="CHEBI:37565"/>
        <dbReference type="ChEBI" id="CHEBI:58805"/>
        <dbReference type="EC" id="2.7.7.65"/>
    </reaction>
</comment>
<dbReference type="Pfam" id="PF00027">
    <property type="entry name" value="cNMP_binding"/>
    <property type="match status" value="1"/>
</dbReference>
<protein>
    <recommendedName>
        <fullName evidence="1">diguanylate cyclase</fullName>
        <ecNumber evidence="1">2.7.7.65</ecNumber>
    </recommendedName>
</protein>
<dbReference type="Gene3D" id="3.30.70.270">
    <property type="match status" value="1"/>
</dbReference>
<dbReference type="InterPro" id="IPR029787">
    <property type="entry name" value="Nucleotide_cyclase"/>
</dbReference>
<sequence>MSTLTEELANTDLLWDVPQATLEFLAEHSAPRTLASGEVLLCPELENGHVYLLLTGTLTVHFGTPDSPMIRELAQGSSVGEVSIIDDTRPSAYVIAKETCRVFPIHRHLIHQLLAESNPFARNLLQMLTRWLKSNTQRIVSDRMQIWELTDQVNIDGLTGLYNRRWLDNAFPRLLTQSWKKGQALCVLMVDVDNFKSYNDDNGHLGGDRALMAMGEVLKTTVRPYDFAARYGGEEFLILLPNTSLNEGVAVAERIRHCSESKAVAYANEHSVPGITVSTPLPNITVSIGLALNQSDSVSELIAAADAQLYRAKMDGRNCVRY</sequence>
<dbReference type="SMART" id="SM00100">
    <property type="entry name" value="cNMP"/>
    <property type="match status" value="1"/>
</dbReference>
<feature type="domain" description="Cyclic nucleotide-binding" evidence="3">
    <location>
        <begin position="13"/>
        <end position="131"/>
    </location>
</feature>
<dbReference type="SUPFAM" id="SSF51206">
    <property type="entry name" value="cAMP-binding domain-like"/>
    <property type="match status" value="1"/>
</dbReference>
<dbReference type="InterPro" id="IPR000160">
    <property type="entry name" value="GGDEF_dom"/>
</dbReference>
<gene>
    <name evidence="5" type="ORF">MIZ03_3860</name>
</gene>
<evidence type="ECO:0000313" key="5">
    <source>
        <dbReference type="EMBL" id="BCO28950.1"/>
    </source>
</evidence>
<dbReference type="CDD" id="cd01949">
    <property type="entry name" value="GGDEF"/>
    <property type="match status" value="1"/>
</dbReference>
<dbReference type="Proteomes" id="UP000824366">
    <property type="component" value="Chromosome"/>
</dbReference>
<dbReference type="SMART" id="SM00267">
    <property type="entry name" value="GGDEF"/>
    <property type="match status" value="1"/>
</dbReference>
<evidence type="ECO:0000259" key="4">
    <source>
        <dbReference type="PROSITE" id="PS50887"/>
    </source>
</evidence>
<dbReference type="CDD" id="cd00038">
    <property type="entry name" value="CAP_ED"/>
    <property type="match status" value="1"/>
</dbReference>
<reference evidence="5 6" key="1">
    <citation type="journal article" date="2021" name="Microbiol. Spectr.">
        <title>A Single Bacterium Capable of Oxidation and Reduction of Iron at Circumneutral pH.</title>
        <authorList>
            <person name="Kato S."/>
            <person name="Ohkuma M."/>
        </authorList>
    </citation>
    <scope>NUCLEOTIDE SEQUENCE [LARGE SCALE GENOMIC DNA]</scope>
    <source>
        <strain evidence="5 6">MIZ03</strain>
    </source>
</reference>
<proteinExistence type="predicted"/>
<dbReference type="Gene3D" id="2.60.120.10">
    <property type="entry name" value="Jelly Rolls"/>
    <property type="match status" value="1"/>
</dbReference>
<evidence type="ECO:0000259" key="3">
    <source>
        <dbReference type="PROSITE" id="PS50042"/>
    </source>
</evidence>
<dbReference type="InterPro" id="IPR043128">
    <property type="entry name" value="Rev_trsase/Diguanyl_cyclase"/>
</dbReference>
<dbReference type="InterPro" id="IPR014710">
    <property type="entry name" value="RmlC-like_jellyroll"/>
</dbReference>
<dbReference type="InterPro" id="IPR000595">
    <property type="entry name" value="cNMP-bd_dom"/>
</dbReference>
<dbReference type="EMBL" id="AP024238">
    <property type="protein sequence ID" value="BCO28950.1"/>
    <property type="molecule type" value="Genomic_DNA"/>
</dbReference>
<dbReference type="Pfam" id="PF00990">
    <property type="entry name" value="GGDEF"/>
    <property type="match status" value="1"/>
</dbReference>
<keyword evidence="6" id="KW-1185">Reference proteome</keyword>
<dbReference type="EC" id="2.7.7.65" evidence="1"/>
<dbReference type="NCBIfam" id="TIGR00254">
    <property type="entry name" value="GGDEF"/>
    <property type="match status" value="1"/>
</dbReference>
<accession>A0ABN6DAF8</accession>